<sequence length="653" mass="71463">MLRQVYITKDSEIIYKRDFGKGLDDEGFNQAYKQISSEAFKIATENTQFHDFFKYRINYLSVPEQNVIFFFVSDLSDKFANVKKELSRCRKEFMDMFGSIMDEKLDEDTFEIFDPTIELIHKNLRPKISLVGFSGVGKTTITRLITAEDIPVEHVPTITGDIGTIKIGKLHFHLWDFAGQEQFSFLWNNFIKGSDAVLLITDSSLENCEKSKYFVELIKKEAPYAHAAAIGNKQDLPDALPIADIERHLNIKAYSMIATDPDNRDKMITIIADILEMSGEVSPLLKPLLERDRKLKEAEQALEGGDFLAAVKLFETLADLSLELGDDRVSQDFNEKSQKIRSILKQMAPASQDSSSTPIQNAPKPSVQVPPAPSVQVPPAAPVQVPPKPSVQVPPAPSVQVPPAAPVQVPPKPSVQVPPAPSVQVPPAAPVQVPPKPSVQVPPAPSVQVPPAAPVQVPPKPSVQVPPASSVQVPPAPPVQVPPKPSVQVPPAPKSTVLPDGASQPPQQLDQLGMLLNKLQAKKETPKSPENPLSKATLGISPSILSPINEPSSSNASVSAVIPPPIPHLDQSSNKHDVSPPVKAESISTETKSSVQMVTELKIKLANVNNKMLDLEMENITGDLSDEDYEQKVGRLELLKQKIEKQILEIQNL</sequence>
<feature type="compositionally biased region" description="Pro residues" evidence="4">
    <location>
        <begin position="427"/>
        <end position="445"/>
    </location>
</feature>
<feature type="compositionally biased region" description="Polar residues" evidence="4">
    <location>
        <begin position="349"/>
        <end position="360"/>
    </location>
</feature>
<dbReference type="SMART" id="SM00177">
    <property type="entry name" value="ARF"/>
    <property type="match status" value="1"/>
</dbReference>
<evidence type="ECO:0000313" key="5">
    <source>
        <dbReference type="EMBL" id="UYP44444.1"/>
    </source>
</evidence>
<keyword evidence="3" id="KW-0175">Coiled coil</keyword>
<dbReference type="InterPro" id="IPR027417">
    <property type="entry name" value="P-loop_NTPase"/>
</dbReference>
<feature type="compositionally biased region" description="Pro residues" evidence="4">
    <location>
        <begin position="403"/>
        <end position="421"/>
    </location>
</feature>
<dbReference type="PROSITE" id="PS51419">
    <property type="entry name" value="RAB"/>
    <property type="match status" value="1"/>
</dbReference>
<organism evidence="5 6">
    <name type="scientific">Candidatus Lokiarchaeum ossiferum</name>
    <dbReference type="NCBI Taxonomy" id="2951803"/>
    <lineage>
        <taxon>Archaea</taxon>
        <taxon>Promethearchaeati</taxon>
        <taxon>Promethearchaeota</taxon>
        <taxon>Promethearchaeia</taxon>
        <taxon>Promethearchaeales</taxon>
        <taxon>Promethearchaeaceae</taxon>
        <taxon>Candidatus Lokiarchaeum</taxon>
    </lineage>
</organism>
<feature type="compositionally biased region" description="Pro residues" evidence="4">
    <location>
        <begin position="379"/>
        <end position="397"/>
    </location>
</feature>
<proteinExistence type="predicted"/>
<evidence type="ECO:0000256" key="3">
    <source>
        <dbReference type="SAM" id="Coils"/>
    </source>
</evidence>
<dbReference type="PANTHER" id="PTHR45732:SF7">
    <property type="entry name" value="ADP-RIBOSYLATION FACTOR-LIKE PROTEIN 8"/>
    <property type="match status" value="1"/>
</dbReference>
<dbReference type="InterPro" id="IPR006689">
    <property type="entry name" value="Small_GTPase_ARF/SAR"/>
</dbReference>
<feature type="region of interest" description="Disordered" evidence="4">
    <location>
        <begin position="344"/>
        <end position="591"/>
    </location>
</feature>
<dbReference type="Pfam" id="PF00025">
    <property type="entry name" value="Arf"/>
    <property type="match status" value="1"/>
</dbReference>
<dbReference type="InterPro" id="IPR005225">
    <property type="entry name" value="Small_GTP-bd"/>
</dbReference>
<evidence type="ECO:0000256" key="2">
    <source>
        <dbReference type="ARBA" id="ARBA00023134"/>
    </source>
</evidence>
<feature type="compositionally biased region" description="Pro residues" evidence="4">
    <location>
        <begin position="451"/>
        <end position="461"/>
    </location>
</feature>
<evidence type="ECO:0008006" key="7">
    <source>
        <dbReference type="Google" id="ProtNLM"/>
    </source>
</evidence>
<keyword evidence="1" id="KW-0547">Nucleotide-binding</keyword>
<feature type="compositionally biased region" description="Polar residues" evidence="4">
    <location>
        <begin position="543"/>
        <end position="558"/>
    </location>
</feature>
<evidence type="ECO:0000256" key="1">
    <source>
        <dbReference type="ARBA" id="ARBA00022741"/>
    </source>
</evidence>
<gene>
    <name evidence="5" type="ORF">NEF87_000729</name>
</gene>
<dbReference type="SUPFAM" id="SSF52540">
    <property type="entry name" value="P-loop containing nucleoside triphosphate hydrolases"/>
    <property type="match status" value="1"/>
</dbReference>
<keyword evidence="6" id="KW-1185">Reference proteome</keyword>
<dbReference type="Gene3D" id="3.40.50.300">
    <property type="entry name" value="P-loop containing nucleotide triphosphate hydrolases"/>
    <property type="match status" value="1"/>
</dbReference>
<feature type="compositionally biased region" description="Pro residues" evidence="4">
    <location>
        <begin position="474"/>
        <end position="493"/>
    </location>
</feature>
<evidence type="ECO:0000313" key="6">
    <source>
        <dbReference type="Proteomes" id="UP001208689"/>
    </source>
</evidence>
<dbReference type="EMBL" id="CP104013">
    <property type="protein sequence ID" value="UYP44444.1"/>
    <property type="molecule type" value="Genomic_DNA"/>
</dbReference>
<dbReference type="PANTHER" id="PTHR45732">
    <property type="entry name" value="ADP-RIBOSYLATION FACTOR-LIKE PROTEIN 8"/>
    <property type="match status" value="1"/>
</dbReference>
<evidence type="ECO:0000256" key="4">
    <source>
        <dbReference type="SAM" id="MobiDB-lite"/>
    </source>
</evidence>
<name>A0ABY6HPQ2_9ARCH</name>
<dbReference type="NCBIfam" id="TIGR00231">
    <property type="entry name" value="small_GTP"/>
    <property type="match status" value="1"/>
</dbReference>
<protein>
    <recommendedName>
        <fullName evidence="7">GTP-binding protein</fullName>
    </recommendedName>
</protein>
<feature type="compositionally biased region" description="Low complexity" evidence="4">
    <location>
        <begin position="462"/>
        <end position="473"/>
    </location>
</feature>
<reference evidence="5" key="1">
    <citation type="submission" date="2022-09" db="EMBL/GenBank/DDBJ databases">
        <title>Actin cytoskeleton and complex cell architecture in an #Asgard archaeon.</title>
        <authorList>
            <person name="Ponce Toledo R.I."/>
            <person name="Schleper C."/>
            <person name="Rodrigues Oliveira T."/>
            <person name="Wollweber F."/>
            <person name="Xu J."/>
            <person name="Rittmann S."/>
            <person name="Klingl A."/>
            <person name="Pilhofer M."/>
        </authorList>
    </citation>
    <scope>NUCLEOTIDE SEQUENCE</scope>
    <source>
        <strain evidence="5">B-35</strain>
    </source>
</reference>
<dbReference type="SMART" id="SM00175">
    <property type="entry name" value="RAB"/>
    <property type="match status" value="1"/>
</dbReference>
<dbReference type="Proteomes" id="UP001208689">
    <property type="component" value="Chromosome"/>
</dbReference>
<keyword evidence="2" id="KW-0342">GTP-binding</keyword>
<feature type="coiled-coil region" evidence="3">
    <location>
        <begin position="598"/>
        <end position="646"/>
    </location>
</feature>
<accession>A0ABY6HPQ2</accession>
<dbReference type="PRINTS" id="PR00449">
    <property type="entry name" value="RASTRNSFRMNG"/>
</dbReference>